<evidence type="ECO:0000256" key="1">
    <source>
        <dbReference type="SAM" id="MobiDB-lite"/>
    </source>
</evidence>
<proteinExistence type="predicted"/>
<dbReference type="AlphaFoldDB" id="A0AAN6FKW3"/>
<gene>
    <name evidence="2" type="ORF">LTR82_008822</name>
</gene>
<feature type="compositionally biased region" description="Polar residues" evidence="1">
    <location>
        <begin position="190"/>
        <end position="212"/>
    </location>
</feature>
<sequence>MASKVDDIKRRKSLTAEQRQAKAAKTAASLKRDGLTISLKMNDDDPDGSAAAAAADAVLSKPALVMGPRDLSPDEGEVHEDGQEMEQGEVEAGKPEAKRVTLTSEESSDDSLAAPSATTSTTPRTTRNSSKRSADQSATGTGTAQTKGVQEDAEASPAQSAGNPEQPKTSLKLKIRPKKREPETKPRKSGGTSRATQLPKSTPLLTPEQAANAQKYRQRLQDLGDRMTPATPDHAVLDLGLSETAALQLINADLGLKALLQDYSESVANKSVPPTEDGGNGIASEHGHGNDDHGDDGPHGETESAALDDNDGLGEVPIDVTERTTDTVSESMAAHGEVAEAKNTPREPTTPLPGPSKDAAPDAGSAVKVAAAREPEAATSDSTADEVVVEEAADEGSEQRESVPQEASQQLNQELQIVEQSEIDAAERATDASAHTAINDADTSGPTSSQSCDRAADTSPKRAIDQVDGSDETLPGARSPKQAKHQVESEQPSTSQSVEPATAANLTDPAAVTSYVAELLSTLSQYTATSTEHAAPKELDISPTYSTGNRPSDALTEKDDIVELDAGDVGGAGIESGNGADASALSIQSQEAETDER</sequence>
<feature type="region of interest" description="Disordered" evidence="1">
    <location>
        <begin position="1"/>
        <end position="29"/>
    </location>
</feature>
<feature type="compositionally biased region" description="Polar residues" evidence="1">
    <location>
        <begin position="441"/>
        <end position="452"/>
    </location>
</feature>
<feature type="compositionally biased region" description="Polar residues" evidence="1">
    <location>
        <begin position="405"/>
        <end position="419"/>
    </location>
</feature>
<reference evidence="2" key="1">
    <citation type="submission" date="2021-12" db="EMBL/GenBank/DDBJ databases">
        <title>Black yeast isolated from Biological Soil Crust.</title>
        <authorList>
            <person name="Kurbessoian T."/>
        </authorList>
    </citation>
    <scope>NUCLEOTIDE SEQUENCE</scope>
    <source>
        <strain evidence="2">CCFEE 5208</strain>
    </source>
</reference>
<feature type="compositionally biased region" description="Basic and acidic residues" evidence="1">
    <location>
        <begin position="454"/>
        <end position="465"/>
    </location>
</feature>
<comment type="caution">
    <text evidence="2">The sequence shown here is derived from an EMBL/GenBank/DDBJ whole genome shotgun (WGS) entry which is preliminary data.</text>
</comment>
<protein>
    <submittedName>
        <fullName evidence="2">Uncharacterized protein</fullName>
    </submittedName>
</protein>
<feature type="region of interest" description="Disordered" evidence="1">
    <location>
        <begin position="530"/>
        <end position="597"/>
    </location>
</feature>
<feature type="compositionally biased region" description="Polar residues" evidence="1">
    <location>
        <begin position="157"/>
        <end position="169"/>
    </location>
</feature>
<name>A0AAN6FKW3_9PEZI</name>
<feature type="compositionally biased region" description="Acidic residues" evidence="1">
    <location>
        <begin position="383"/>
        <end position="396"/>
    </location>
</feature>
<evidence type="ECO:0000313" key="2">
    <source>
        <dbReference type="EMBL" id="KAK0320305.1"/>
    </source>
</evidence>
<feature type="compositionally biased region" description="Low complexity" evidence="1">
    <location>
        <begin position="101"/>
        <end position="128"/>
    </location>
</feature>
<feature type="region of interest" description="Disordered" evidence="1">
    <location>
        <begin position="269"/>
        <end position="508"/>
    </location>
</feature>
<feature type="compositionally biased region" description="Basic and acidic residues" evidence="1">
    <location>
        <begin position="285"/>
        <end position="302"/>
    </location>
</feature>
<evidence type="ECO:0000313" key="3">
    <source>
        <dbReference type="Proteomes" id="UP001168146"/>
    </source>
</evidence>
<accession>A0AAN6FKW3</accession>
<dbReference type="EMBL" id="JASUXU010000026">
    <property type="protein sequence ID" value="KAK0320305.1"/>
    <property type="molecule type" value="Genomic_DNA"/>
</dbReference>
<feature type="compositionally biased region" description="Acidic residues" evidence="1">
    <location>
        <begin position="73"/>
        <end position="89"/>
    </location>
</feature>
<feature type="compositionally biased region" description="Polar residues" evidence="1">
    <location>
        <begin position="135"/>
        <end position="148"/>
    </location>
</feature>
<organism evidence="2 3">
    <name type="scientific">Friedmanniomyces endolithicus</name>
    <dbReference type="NCBI Taxonomy" id="329885"/>
    <lineage>
        <taxon>Eukaryota</taxon>
        <taxon>Fungi</taxon>
        <taxon>Dikarya</taxon>
        <taxon>Ascomycota</taxon>
        <taxon>Pezizomycotina</taxon>
        <taxon>Dothideomycetes</taxon>
        <taxon>Dothideomycetidae</taxon>
        <taxon>Mycosphaerellales</taxon>
        <taxon>Teratosphaeriaceae</taxon>
        <taxon>Friedmanniomyces</taxon>
    </lineage>
</organism>
<feature type="region of interest" description="Disordered" evidence="1">
    <location>
        <begin position="64"/>
        <end position="230"/>
    </location>
</feature>
<feature type="compositionally biased region" description="Polar residues" evidence="1">
    <location>
        <begin position="489"/>
        <end position="499"/>
    </location>
</feature>
<dbReference type="Proteomes" id="UP001168146">
    <property type="component" value="Unassembled WGS sequence"/>
</dbReference>